<name>A0A6J7HU65_9ZZZZ</name>
<feature type="compositionally biased region" description="Basic and acidic residues" evidence="1">
    <location>
        <begin position="63"/>
        <end position="76"/>
    </location>
</feature>
<dbReference type="AlphaFoldDB" id="A0A6J7HU65"/>
<feature type="compositionally biased region" description="Low complexity" evidence="1">
    <location>
        <begin position="178"/>
        <end position="189"/>
    </location>
</feature>
<organism evidence="2">
    <name type="scientific">freshwater metagenome</name>
    <dbReference type="NCBI Taxonomy" id="449393"/>
    <lineage>
        <taxon>unclassified sequences</taxon>
        <taxon>metagenomes</taxon>
        <taxon>ecological metagenomes</taxon>
    </lineage>
</organism>
<feature type="compositionally biased region" description="Basic and acidic residues" evidence="1">
    <location>
        <begin position="85"/>
        <end position="106"/>
    </location>
</feature>
<feature type="compositionally biased region" description="Basic residues" evidence="1">
    <location>
        <begin position="23"/>
        <end position="36"/>
    </location>
</feature>
<sequence>MDPAGTLACDVRDPCRVQDRRAVQARRHRRRGRRARRRDDAALRRGHRARRPELRVVARRAAGRADRPDAEREHGGAGRRRHPHHELLREQPHAGDRGPDLRGHEAGHRRHRGQPLLRPQRPRRPGHPARAGREHRRRRRGRGRLDADPAAGEADPAADRGHPGGGCGRRRADRRSQAARGAVGPRPGGDLLQGRDPHPLPEHRLLRRRRLRHPGRRPAVLLGERDRPDPAAGLGARRSGAEPDQRRPAGQPGERAGPPGRRAQPDARPRAHHRPGAGRHHRPARRHRRGAAAGPQLRRGLDRRVLLLLPAVLPDRDAGHDPAADRQRWPDDPDHPAPGHAGRRRPGRAEHPAHG</sequence>
<evidence type="ECO:0000313" key="2">
    <source>
        <dbReference type="EMBL" id="CAB4922146.1"/>
    </source>
</evidence>
<feature type="compositionally biased region" description="Basic residues" evidence="1">
    <location>
        <begin position="205"/>
        <end position="216"/>
    </location>
</feature>
<gene>
    <name evidence="2" type="ORF">UFOPK3609_01450</name>
</gene>
<feature type="compositionally biased region" description="Basic residues" evidence="1">
    <location>
        <begin position="133"/>
        <end position="142"/>
    </location>
</feature>
<dbReference type="EMBL" id="CAFBMQ010000241">
    <property type="protein sequence ID" value="CAB4922146.1"/>
    <property type="molecule type" value="Genomic_DNA"/>
</dbReference>
<proteinExistence type="predicted"/>
<feature type="compositionally biased region" description="Low complexity" evidence="1">
    <location>
        <begin position="248"/>
        <end position="262"/>
    </location>
</feature>
<reference evidence="2" key="1">
    <citation type="submission" date="2020-05" db="EMBL/GenBank/DDBJ databases">
        <authorList>
            <person name="Chiriac C."/>
            <person name="Salcher M."/>
            <person name="Ghai R."/>
            <person name="Kavagutti S V."/>
        </authorList>
    </citation>
    <scope>NUCLEOTIDE SEQUENCE</scope>
</reference>
<feature type="compositionally biased region" description="Basic and acidic residues" evidence="1">
    <location>
        <begin position="314"/>
        <end position="337"/>
    </location>
</feature>
<feature type="compositionally biased region" description="Basic and acidic residues" evidence="1">
    <location>
        <begin position="193"/>
        <end position="204"/>
    </location>
</feature>
<protein>
    <submittedName>
        <fullName evidence="2">Unannotated protein</fullName>
    </submittedName>
</protein>
<evidence type="ECO:0000256" key="1">
    <source>
        <dbReference type="SAM" id="MobiDB-lite"/>
    </source>
</evidence>
<feature type="compositionally biased region" description="Basic residues" evidence="1">
    <location>
        <begin position="270"/>
        <end position="290"/>
    </location>
</feature>
<feature type="region of interest" description="Disordered" evidence="1">
    <location>
        <begin position="20"/>
        <end position="355"/>
    </location>
</feature>
<accession>A0A6J7HU65</accession>